<dbReference type="Gene3D" id="3.40.50.1970">
    <property type="match status" value="1"/>
</dbReference>
<evidence type="ECO:0000259" key="4">
    <source>
        <dbReference type="Pfam" id="PF25137"/>
    </source>
</evidence>
<dbReference type="Pfam" id="PF00465">
    <property type="entry name" value="Fe-ADH"/>
    <property type="match status" value="1"/>
</dbReference>
<dbReference type="InterPro" id="IPR039697">
    <property type="entry name" value="Alcohol_dehydrogenase_Fe"/>
</dbReference>
<dbReference type="Pfam" id="PF25137">
    <property type="entry name" value="ADH_Fe_C"/>
    <property type="match status" value="1"/>
</dbReference>
<dbReference type="AlphaFoldDB" id="A0A1G9BDB4"/>
<feature type="domain" description="Fe-containing alcohol dehydrogenase-like C-terminal" evidence="4">
    <location>
        <begin position="189"/>
        <end position="375"/>
    </location>
</feature>
<evidence type="ECO:0000313" key="5">
    <source>
        <dbReference type="EMBL" id="SDK37491.1"/>
    </source>
</evidence>
<dbReference type="PANTHER" id="PTHR11496:SF83">
    <property type="entry name" value="HYDROXYACID-OXOACID TRANSHYDROGENASE, MITOCHONDRIAL"/>
    <property type="match status" value="1"/>
</dbReference>
<dbReference type="Proteomes" id="UP000199053">
    <property type="component" value="Unassembled WGS sequence"/>
</dbReference>
<dbReference type="GO" id="GO:0046872">
    <property type="term" value="F:metal ion binding"/>
    <property type="evidence" value="ECO:0007669"/>
    <property type="project" value="InterPro"/>
</dbReference>
<dbReference type="STRING" id="246191.SAMN05660337_0254"/>
<gene>
    <name evidence="5" type="ORF">SAMN05660337_0254</name>
</gene>
<dbReference type="InterPro" id="IPR001670">
    <property type="entry name" value="ADH_Fe/GldA"/>
</dbReference>
<evidence type="ECO:0000313" key="6">
    <source>
        <dbReference type="Proteomes" id="UP000199053"/>
    </source>
</evidence>
<dbReference type="FunFam" id="1.20.1090.10:FF:000001">
    <property type="entry name" value="Aldehyde-alcohol dehydrogenase"/>
    <property type="match status" value="1"/>
</dbReference>
<comment type="similarity">
    <text evidence="1">Belongs to the iron-containing alcohol dehydrogenase family.</text>
</comment>
<evidence type="ECO:0000259" key="3">
    <source>
        <dbReference type="Pfam" id="PF00465"/>
    </source>
</evidence>
<keyword evidence="2" id="KW-0560">Oxidoreductase</keyword>
<dbReference type="SUPFAM" id="SSF56796">
    <property type="entry name" value="Dehydroquinate synthase-like"/>
    <property type="match status" value="1"/>
</dbReference>
<evidence type="ECO:0000256" key="1">
    <source>
        <dbReference type="ARBA" id="ARBA00007358"/>
    </source>
</evidence>
<dbReference type="FunFam" id="3.40.50.1970:FF:000003">
    <property type="entry name" value="Alcohol dehydrogenase, iron-containing"/>
    <property type="match status" value="1"/>
</dbReference>
<dbReference type="OrthoDB" id="9778433at2"/>
<dbReference type="Gene3D" id="1.20.1090.10">
    <property type="entry name" value="Dehydroquinate synthase-like - alpha domain"/>
    <property type="match status" value="1"/>
</dbReference>
<evidence type="ECO:0000256" key="2">
    <source>
        <dbReference type="ARBA" id="ARBA00023002"/>
    </source>
</evidence>
<dbReference type="RefSeq" id="WP_092157462.1">
    <property type="nucleotide sequence ID" value="NZ_FNGA01000001.1"/>
</dbReference>
<dbReference type="InterPro" id="IPR056798">
    <property type="entry name" value="ADH_Fe_C"/>
</dbReference>
<name>A0A1G9BDB4_9BACT</name>
<proteinExistence type="inferred from homology"/>
<accession>A0A1G9BDB4</accession>
<organism evidence="5 6">
    <name type="scientific">Maridesulfovibrio ferrireducens</name>
    <dbReference type="NCBI Taxonomy" id="246191"/>
    <lineage>
        <taxon>Bacteria</taxon>
        <taxon>Pseudomonadati</taxon>
        <taxon>Thermodesulfobacteriota</taxon>
        <taxon>Desulfovibrionia</taxon>
        <taxon>Desulfovibrionales</taxon>
        <taxon>Desulfovibrionaceae</taxon>
        <taxon>Maridesulfovibrio</taxon>
    </lineage>
</organism>
<dbReference type="PANTHER" id="PTHR11496">
    <property type="entry name" value="ALCOHOL DEHYDROGENASE"/>
    <property type="match status" value="1"/>
</dbReference>
<feature type="domain" description="Alcohol dehydrogenase iron-type/glycerol dehydrogenase GldA" evidence="3">
    <location>
        <begin position="10"/>
        <end position="176"/>
    </location>
</feature>
<dbReference type="EMBL" id="FNGA01000001">
    <property type="protein sequence ID" value="SDK37491.1"/>
    <property type="molecule type" value="Genomic_DNA"/>
</dbReference>
<keyword evidence="6" id="KW-1185">Reference proteome</keyword>
<dbReference type="GO" id="GO:0004022">
    <property type="term" value="F:alcohol dehydrogenase (NAD+) activity"/>
    <property type="evidence" value="ECO:0007669"/>
    <property type="project" value="TreeGrafter"/>
</dbReference>
<reference evidence="6" key="1">
    <citation type="submission" date="2016-10" db="EMBL/GenBank/DDBJ databases">
        <authorList>
            <person name="Varghese N."/>
            <person name="Submissions S."/>
        </authorList>
    </citation>
    <scope>NUCLEOTIDE SEQUENCE [LARGE SCALE GENOMIC DNA]</scope>
    <source>
        <strain evidence="6">DSM 16995</strain>
    </source>
</reference>
<sequence length="380" mass="41154">MQITKFAIPEIIFGNGSIKYLASCAQRLGAKRVLLVSDKGLEASGWVQKILNILKEANMECAYFNDLTANPRDCQVHQGAKMYLEHKADVIIGLGGGSPIDAAKGIATIVSNGGKISDYEGANRISRPLPPMIFIPTTAGSGSDVSQYAIITDKERQVKMAIISRSLVPNISIIDPDLLVTKSRKLILASAIDALAHAIESYVSRLASPFTESQALNAIKLIAENLNPAANNKDPEALRNLAIASTAAGMSFSNAGLGVGHALAHSLGGRYDVMHGMTLPILLPAVIRFNIPSCRNKMAVIARTINDAHIYSTEIEAEQVCDTLQQMFEELDIPMRLRDLLPDDSHMEDICHMAVQDACAVPNPRKADWRDLLGICIEAW</sequence>
<protein>
    <submittedName>
        <fullName evidence="5">Alcohol dehydrogenase</fullName>
    </submittedName>
</protein>